<proteinExistence type="predicted"/>
<comment type="caution">
    <text evidence="4">The sequence shown here is derived from an EMBL/GenBank/DDBJ whole genome shotgun (WGS) entry which is preliminary data.</text>
</comment>
<protein>
    <recommendedName>
        <fullName evidence="6">Ankyrin Repeat Protein</fullName>
    </recommendedName>
</protein>
<dbReference type="PANTHER" id="PTHR24198:SF194">
    <property type="entry name" value="INVERSIN-A"/>
    <property type="match status" value="1"/>
</dbReference>
<dbReference type="AlphaFoldDB" id="A0A7J6M8Z5"/>
<dbReference type="PANTHER" id="PTHR24198">
    <property type="entry name" value="ANKYRIN REPEAT AND PROTEIN KINASE DOMAIN-CONTAINING PROTEIN"/>
    <property type="match status" value="1"/>
</dbReference>
<evidence type="ECO:0000313" key="4">
    <source>
        <dbReference type="EMBL" id="KAF4668038.1"/>
    </source>
</evidence>
<keyword evidence="1" id="KW-0677">Repeat</keyword>
<dbReference type="PROSITE" id="PS50297">
    <property type="entry name" value="ANK_REP_REGION"/>
    <property type="match status" value="1"/>
</dbReference>
<gene>
    <name evidence="4" type="ORF">FOL47_003190</name>
</gene>
<accession>A0A7J6M8Z5</accession>
<evidence type="ECO:0000256" key="1">
    <source>
        <dbReference type="ARBA" id="ARBA00022737"/>
    </source>
</evidence>
<name>A0A7J6M8Z5_PERCH</name>
<evidence type="ECO:0000256" key="3">
    <source>
        <dbReference type="PROSITE-ProRule" id="PRU00023"/>
    </source>
</evidence>
<evidence type="ECO:0000313" key="5">
    <source>
        <dbReference type="Proteomes" id="UP000591131"/>
    </source>
</evidence>
<sequence length="341" mass="36432">MRPSYNTGAFGEVKAKPFYAACQQGDVAEARKLLYDDPTESTFWAENECVPCPLTLAVHSQSPAMVIGKAMIAAAMVGNLKIMSLLSSADPSIVDYEDLQKDPPSTPLLAADEAVRTLLDLSASPIGPQPEGFTPLHMAAHTNSTWAMEMLLGRTSVTLLSKVPGFCGSASEGENQPSVIHVAIRRCNLELVQLLLRHRADPTSPSGPDGVTPLMIASQNGNAVGADNIVNFLLTIDSVRRSARLTCGPTPTNSDVRYTALHFAAEAGCLKAVRTLLISGASPNKRTDSHKQYGHLPLDLFRARARPELGGHTSEKEALDDEISQELTRCGLCDAKGSTVV</sequence>
<evidence type="ECO:0000256" key="2">
    <source>
        <dbReference type="ARBA" id="ARBA00023043"/>
    </source>
</evidence>
<evidence type="ECO:0008006" key="6">
    <source>
        <dbReference type="Google" id="ProtNLM"/>
    </source>
</evidence>
<dbReference type="PROSITE" id="PS50088">
    <property type="entry name" value="ANK_REPEAT"/>
    <property type="match status" value="1"/>
</dbReference>
<organism evidence="4 5">
    <name type="scientific">Perkinsus chesapeaki</name>
    <name type="common">Clam parasite</name>
    <name type="synonym">Perkinsus andrewsi</name>
    <dbReference type="NCBI Taxonomy" id="330153"/>
    <lineage>
        <taxon>Eukaryota</taxon>
        <taxon>Sar</taxon>
        <taxon>Alveolata</taxon>
        <taxon>Perkinsozoa</taxon>
        <taxon>Perkinsea</taxon>
        <taxon>Perkinsida</taxon>
        <taxon>Perkinsidae</taxon>
        <taxon>Perkinsus</taxon>
    </lineage>
</organism>
<keyword evidence="2 3" id="KW-0040">ANK repeat</keyword>
<dbReference type="OrthoDB" id="10264606at2759"/>
<dbReference type="SUPFAM" id="SSF48403">
    <property type="entry name" value="Ankyrin repeat"/>
    <property type="match status" value="1"/>
</dbReference>
<dbReference type="Pfam" id="PF12796">
    <property type="entry name" value="Ank_2"/>
    <property type="match status" value="1"/>
</dbReference>
<keyword evidence="5" id="KW-1185">Reference proteome</keyword>
<dbReference type="Gene3D" id="1.25.40.20">
    <property type="entry name" value="Ankyrin repeat-containing domain"/>
    <property type="match status" value="1"/>
</dbReference>
<dbReference type="Proteomes" id="UP000591131">
    <property type="component" value="Unassembled WGS sequence"/>
</dbReference>
<dbReference type="InterPro" id="IPR036770">
    <property type="entry name" value="Ankyrin_rpt-contain_sf"/>
</dbReference>
<dbReference type="SMART" id="SM00248">
    <property type="entry name" value="ANK"/>
    <property type="match status" value="4"/>
</dbReference>
<dbReference type="EMBL" id="JAAPAO010000198">
    <property type="protein sequence ID" value="KAF4668038.1"/>
    <property type="molecule type" value="Genomic_DNA"/>
</dbReference>
<reference evidence="4 5" key="1">
    <citation type="submission" date="2020-04" db="EMBL/GenBank/DDBJ databases">
        <title>Perkinsus chesapeaki whole genome sequence.</title>
        <authorList>
            <person name="Bogema D.R."/>
        </authorList>
    </citation>
    <scope>NUCLEOTIDE SEQUENCE [LARGE SCALE GENOMIC DNA]</scope>
    <source>
        <strain evidence="4">ATCC PRA-425</strain>
    </source>
</reference>
<feature type="repeat" description="ANK" evidence="3">
    <location>
        <begin position="256"/>
        <end position="288"/>
    </location>
</feature>
<dbReference type="InterPro" id="IPR002110">
    <property type="entry name" value="Ankyrin_rpt"/>
</dbReference>